<comment type="caution">
    <text evidence="3">The sequence shown here is derived from an EMBL/GenBank/DDBJ whole genome shotgun (WGS) entry which is preliminary data.</text>
</comment>
<dbReference type="Pfam" id="PF02517">
    <property type="entry name" value="Rce1-like"/>
    <property type="match status" value="1"/>
</dbReference>
<name>A0A9D1P068_9FIRM</name>
<dbReference type="InterPro" id="IPR052710">
    <property type="entry name" value="CAAX_protease"/>
</dbReference>
<evidence type="ECO:0000259" key="2">
    <source>
        <dbReference type="Pfam" id="PF02517"/>
    </source>
</evidence>
<proteinExistence type="predicted"/>
<feature type="transmembrane region" description="Helical" evidence="1">
    <location>
        <begin position="42"/>
        <end position="59"/>
    </location>
</feature>
<organism evidence="3 4">
    <name type="scientific">Candidatus Merdiplasma excrementigallinarum</name>
    <dbReference type="NCBI Taxonomy" id="2840864"/>
    <lineage>
        <taxon>Bacteria</taxon>
        <taxon>Bacillati</taxon>
        <taxon>Bacillota</taxon>
        <taxon>Clostridia</taxon>
        <taxon>Lachnospirales</taxon>
        <taxon>Lachnospiraceae</taxon>
        <taxon>Lachnospiraceae incertae sedis</taxon>
        <taxon>Candidatus Merdiplasma</taxon>
    </lineage>
</organism>
<feature type="transmembrane region" description="Helical" evidence="1">
    <location>
        <begin position="121"/>
        <end position="141"/>
    </location>
</feature>
<dbReference type="Proteomes" id="UP000886889">
    <property type="component" value="Unassembled WGS sequence"/>
</dbReference>
<feature type="transmembrane region" description="Helical" evidence="1">
    <location>
        <begin position="153"/>
        <end position="170"/>
    </location>
</feature>
<evidence type="ECO:0000313" key="3">
    <source>
        <dbReference type="EMBL" id="HIV23872.1"/>
    </source>
</evidence>
<keyword evidence="1" id="KW-1133">Transmembrane helix</keyword>
<evidence type="ECO:0000256" key="1">
    <source>
        <dbReference type="SAM" id="Phobius"/>
    </source>
</evidence>
<gene>
    <name evidence="3" type="ORF">IAC80_08010</name>
</gene>
<keyword evidence="3" id="KW-0378">Hydrolase</keyword>
<feature type="domain" description="CAAX prenyl protease 2/Lysostaphin resistance protein A-like" evidence="2">
    <location>
        <begin position="123"/>
        <end position="210"/>
    </location>
</feature>
<dbReference type="GO" id="GO:0080120">
    <property type="term" value="P:CAAX-box protein maturation"/>
    <property type="evidence" value="ECO:0007669"/>
    <property type="project" value="UniProtKB-ARBA"/>
</dbReference>
<dbReference type="PANTHER" id="PTHR36435">
    <property type="entry name" value="SLR1288 PROTEIN"/>
    <property type="match status" value="1"/>
</dbReference>
<accession>A0A9D1P068</accession>
<dbReference type="GO" id="GO:0008237">
    <property type="term" value="F:metallopeptidase activity"/>
    <property type="evidence" value="ECO:0007669"/>
    <property type="project" value="UniProtKB-KW"/>
</dbReference>
<keyword evidence="1" id="KW-0812">Transmembrane</keyword>
<feature type="transmembrane region" description="Helical" evidence="1">
    <location>
        <begin position="12"/>
        <end position="36"/>
    </location>
</feature>
<sequence>MTELIKKTGRVLAPLLVHLGVTFVVAFLGITFHMIWNLGTDEDTLLTSLSALCSIPLLGKMWKADRLQIPSAVKRQNRGWVFYLLVFAGGAAASLAGGYVMNRSGLTGMFSNQIQENLFAARLWLQIAGLGVAVPLAEELIFRGLFYERLREWLPQGLGILCASAVFALYHGNPVQMIYAFPMALLLHLCYEKSGSLAAPVLFHMGANLISVILESAG</sequence>
<keyword evidence="1" id="KW-0472">Membrane</keyword>
<dbReference type="GO" id="GO:0004175">
    <property type="term" value="F:endopeptidase activity"/>
    <property type="evidence" value="ECO:0007669"/>
    <property type="project" value="UniProtKB-ARBA"/>
</dbReference>
<keyword evidence="3" id="KW-0645">Protease</keyword>
<reference evidence="3" key="1">
    <citation type="submission" date="2020-10" db="EMBL/GenBank/DDBJ databases">
        <authorList>
            <person name="Gilroy R."/>
        </authorList>
    </citation>
    <scope>NUCLEOTIDE SEQUENCE</scope>
    <source>
        <strain evidence="3">ChiBcec6-7307</strain>
    </source>
</reference>
<dbReference type="InterPro" id="IPR003675">
    <property type="entry name" value="Rce1/LyrA-like_dom"/>
</dbReference>
<feature type="transmembrane region" description="Helical" evidence="1">
    <location>
        <begin position="80"/>
        <end position="101"/>
    </location>
</feature>
<dbReference type="PANTHER" id="PTHR36435:SF1">
    <property type="entry name" value="CAAX AMINO TERMINAL PROTEASE FAMILY PROTEIN"/>
    <property type="match status" value="1"/>
</dbReference>
<reference evidence="3" key="2">
    <citation type="journal article" date="2021" name="PeerJ">
        <title>Extensive microbial diversity within the chicken gut microbiome revealed by metagenomics and culture.</title>
        <authorList>
            <person name="Gilroy R."/>
            <person name="Ravi A."/>
            <person name="Getino M."/>
            <person name="Pursley I."/>
            <person name="Horton D.L."/>
            <person name="Alikhan N.F."/>
            <person name="Baker D."/>
            <person name="Gharbi K."/>
            <person name="Hall N."/>
            <person name="Watson M."/>
            <person name="Adriaenssens E.M."/>
            <person name="Foster-Nyarko E."/>
            <person name="Jarju S."/>
            <person name="Secka A."/>
            <person name="Antonio M."/>
            <person name="Oren A."/>
            <person name="Chaudhuri R.R."/>
            <person name="La Ragione R."/>
            <person name="Hildebrand F."/>
            <person name="Pallen M.J."/>
        </authorList>
    </citation>
    <scope>NUCLEOTIDE SEQUENCE</scope>
    <source>
        <strain evidence="3">ChiBcec6-7307</strain>
    </source>
</reference>
<dbReference type="EMBL" id="DVOS01000065">
    <property type="protein sequence ID" value="HIV23872.1"/>
    <property type="molecule type" value="Genomic_DNA"/>
</dbReference>
<protein>
    <submittedName>
        <fullName evidence="3">CPBP family intramembrane metalloprotease</fullName>
    </submittedName>
</protein>
<dbReference type="AlphaFoldDB" id="A0A9D1P068"/>
<evidence type="ECO:0000313" key="4">
    <source>
        <dbReference type="Proteomes" id="UP000886889"/>
    </source>
</evidence>
<keyword evidence="3" id="KW-0482">Metalloprotease</keyword>